<keyword evidence="4" id="KW-0479">Metal-binding</keyword>
<keyword evidence="3 8" id="KW-0808">Transferase</keyword>
<feature type="binding site" evidence="4">
    <location>
        <position position="7"/>
    </location>
    <ligand>
        <name>Zn(2+)</name>
        <dbReference type="ChEBI" id="CHEBI:29105"/>
    </ligand>
</feature>
<gene>
    <name evidence="8" type="ORF">C8N29_1013</name>
</gene>
<evidence type="ECO:0000313" key="9">
    <source>
        <dbReference type="Proteomes" id="UP000244223"/>
    </source>
</evidence>
<comment type="caution">
    <text evidence="8">The sequence shown here is derived from an EMBL/GenBank/DDBJ whole genome shotgun (WGS) entry which is preliminary data.</text>
</comment>
<dbReference type="PANTHER" id="PTHR44942:SF4">
    <property type="entry name" value="METHYLTRANSFERASE TYPE 11 DOMAIN-CONTAINING PROTEIN"/>
    <property type="match status" value="1"/>
</dbReference>
<keyword evidence="9" id="KW-1185">Reference proteome</keyword>
<dbReference type="AlphaFoldDB" id="A0A2T5J2U5"/>
<dbReference type="InterPro" id="IPR051052">
    <property type="entry name" value="Diverse_substrate_MTase"/>
</dbReference>
<keyword evidence="5" id="KW-0949">S-adenosyl-L-methionine</keyword>
<reference evidence="8 9" key="1">
    <citation type="submission" date="2018-04" db="EMBL/GenBank/DDBJ databases">
        <title>Genomic Encyclopedia of Archaeal and Bacterial Type Strains, Phase II (KMG-II): from individual species to whole genera.</title>
        <authorList>
            <person name="Goeker M."/>
        </authorList>
    </citation>
    <scope>NUCLEOTIDE SEQUENCE [LARGE SCALE GENOMIC DNA]</scope>
    <source>
        <strain evidence="8 9">DSM 5822</strain>
    </source>
</reference>
<dbReference type="PIRSF" id="PIRSF018249">
    <property type="entry name" value="MyrA_prd"/>
    <property type="match status" value="1"/>
</dbReference>
<evidence type="ECO:0000256" key="3">
    <source>
        <dbReference type="ARBA" id="ARBA00022679"/>
    </source>
</evidence>
<comment type="similarity">
    <text evidence="1">Belongs to the methyltransferase superfamily.</text>
</comment>
<accession>A0A2T5J2U5</accession>
<evidence type="ECO:0000256" key="1">
    <source>
        <dbReference type="ARBA" id="ARBA00008361"/>
    </source>
</evidence>
<keyword evidence="2 8" id="KW-0489">Methyltransferase</keyword>
<feature type="binding site" evidence="4">
    <location>
        <position position="27"/>
    </location>
    <ligand>
        <name>Zn(2+)</name>
        <dbReference type="ChEBI" id="CHEBI:29105"/>
    </ligand>
</feature>
<sequence length="270" mass="30471">MPIALICPLCRTPLQPAIQGLVCQQQHRFDTAKEGYVNLLLVQQKKSKAPGDNDEMVKARREFLQAGYYQPLADAVCTILQSIHAHHLVDIGCGEGYYTERFSHVCTNVLGLDIAKTAVQIAAKKHKHIQWLVASGALLPIENQSVDAISSLFSPIPVAEMARVLKNNGHILIVRPADTHLYHLREALFGEVRAHQPDKFLEELESAFTLISQQELRFDLELPQTALKQLLAMTPYVWKAKPERRLALEQQRHFKTEAAFSLMLLSKKHD</sequence>
<dbReference type="InterPro" id="IPR016718">
    <property type="entry name" value="rRNA_m1G-MeTrfase_A_prd"/>
</dbReference>
<evidence type="ECO:0000259" key="6">
    <source>
        <dbReference type="Pfam" id="PF08241"/>
    </source>
</evidence>
<dbReference type="CDD" id="cd02440">
    <property type="entry name" value="AdoMet_MTases"/>
    <property type="match status" value="1"/>
</dbReference>
<evidence type="ECO:0000313" key="8">
    <source>
        <dbReference type="EMBL" id="PTQ90934.1"/>
    </source>
</evidence>
<dbReference type="Pfam" id="PF21302">
    <property type="entry name" value="Zn_ribbon_RlmA"/>
    <property type="match status" value="1"/>
</dbReference>
<dbReference type="SUPFAM" id="SSF53335">
    <property type="entry name" value="S-adenosyl-L-methionine-dependent methyltransferases"/>
    <property type="match status" value="1"/>
</dbReference>
<dbReference type="RefSeq" id="WP_107863968.1">
    <property type="nucleotide sequence ID" value="NZ_QAON01000001.1"/>
</dbReference>
<dbReference type="GO" id="GO:0032259">
    <property type="term" value="P:methylation"/>
    <property type="evidence" value="ECO:0007669"/>
    <property type="project" value="UniProtKB-KW"/>
</dbReference>
<feature type="binding site" evidence="4">
    <location>
        <position position="10"/>
    </location>
    <ligand>
        <name>Zn(2+)</name>
        <dbReference type="ChEBI" id="CHEBI:29105"/>
    </ligand>
</feature>
<dbReference type="PANTHER" id="PTHR44942">
    <property type="entry name" value="METHYLTRANSF_11 DOMAIN-CONTAINING PROTEIN"/>
    <property type="match status" value="1"/>
</dbReference>
<dbReference type="Proteomes" id="UP000244223">
    <property type="component" value="Unassembled WGS sequence"/>
</dbReference>
<evidence type="ECO:0000256" key="5">
    <source>
        <dbReference type="PIRSR" id="PIRSR018249-2"/>
    </source>
</evidence>
<dbReference type="Pfam" id="PF08241">
    <property type="entry name" value="Methyltransf_11"/>
    <property type="match status" value="1"/>
</dbReference>
<dbReference type="OrthoDB" id="5522265at2"/>
<feature type="binding site" evidence="5">
    <location>
        <position position="69"/>
    </location>
    <ligand>
        <name>S-adenosyl-L-methionine</name>
        <dbReference type="ChEBI" id="CHEBI:59789"/>
    </ligand>
</feature>
<feature type="binding site" evidence="5">
    <location>
        <begin position="95"/>
        <end position="96"/>
    </location>
    <ligand>
        <name>S-adenosyl-L-methionine</name>
        <dbReference type="ChEBI" id="CHEBI:59789"/>
    </ligand>
</feature>
<dbReference type="InterPro" id="IPR029063">
    <property type="entry name" value="SAM-dependent_MTases_sf"/>
</dbReference>
<feature type="binding site" evidence="5">
    <location>
        <position position="180"/>
    </location>
    <ligand>
        <name>S-adenosyl-L-methionine</name>
        <dbReference type="ChEBI" id="CHEBI:59789"/>
    </ligand>
</feature>
<feature type="domain" description="23S rRNA (guanine(745)-N(1))-methyltransferase N-terminal" evidence="7">
    <location>
        <begin position="6"/>
        <end position="48"/>
    </location>
</feature>
<evidence type="ECO:0000256" key="4">
    <source>
        <dbReference type="PIRSR" id="PIRSR018249-1"/>
    </source>
</evidence>
<dbReference type="Gene3D" id="3.40.50.150">
    <property type="entry name" value="Vaccinia Virus protein VP39"/>
    <property type="match status" value="1"/>
</dbReference>
<organism evidence="8 9">
    <name type="scientific">Agitococcus lubricus</name>
    <dbReference type="NCBI Taxonomy" id="1077255"/>
    <lineage>
        <taxon>Bacteria</taxon>
        <taxon>Pseudomonadati</taxon>
        <taxon>Pseudomonadota</taxon>
        <taxon>Gammaproteobacteria</taxon>
        <taxon>Moraxellales</taxon>
        <taxon>Moraxellaceae</taxon>
        <taxon>Agitococcus</taxon>
    </lineage>
</organism>
<dbReference type="InterPro" id="IPR013216">
    <property type="entry name" value="Methyltransf_11"/>
</dbReference>
<feature type="domain" description="Methyltransferase type 11" evidence="6">
    <location>
        <begin position="89"/>
        <end position="173"/>
    </location>
</feature>
<dbReference type="EMBL" id="QAON01000001">
    <property type="protein sequence ID" value="PTQ90934.1"/>
    <property type="molecule type" value="Genomic_DNA"/>
</dbReference>
<dbReference type="GO" id="GO:0046872">
    <property type="term" value="F:metal ion binding"/>
    <property type="evidence" value="ECO:0007669"/>
    <property type="project" value="UniProtKB-KW"/>
</dbReference>
<dbReference type="GO" id="GO:0008757">
    <property type="term" value="F:S-adenosylmethionine-dependent methyltransferase activity"/>
    <property type="evidence" value="ECO:0007669"/>
    <property type="project" value="InterPro"/>
</dbReference>
<evidence type="ECO:0000256" key="2">
    <source>
        <dbReference type="ARBA" id="ARBA00022603"/>
    </source>
</evidence>
<keyword evidence="4" id="KW-0862">Zinc</keyword>
<evidence type="ECO:0000259" key="7">
    <source>
        <dbReference type="Pfam" id="PF21302"/>
    </source>
</evidence>
<protein>
    <submittedName>
        <fullName evidence="8">23S rRNA m(1)G-745 methyltransferase</fullName>
    </submittedName>
</protein>
<dbReference type="InterPro" id="IPR048647">
    <property type="entry name" value="RlmA_N"/>
</dbReference>
<proteinExistence type="inferred from homology"/>
<feature type="binding site" evidence="4">
    <location>
        <position position="23"/>
    </location>
    <ligand>
        <name>Zn(2+)</name>
        <dbReference type="ChEBI" id="CHEBI:29105"/>
    </ligand>
</feature>
<name>A0A2T5J2U5_9GAMM</name>